<sequence>LFLATAKRNRRHIYSRPVPGRSQATPGRSTQQKRAPATSNCAWRKSLCA</sequence>
<dbReference type="AlphaFoldDB" id="A0A392T932"/>
<feature type="compositionally biased region" description="Polar residues" evidence="1">
    <location>
        <begin position="22"/>
        <end position="41"/>
    </location>
</feature>
<evidence type="ECO:0000313" key="3">
    <source>
        <dbReference type="Proteomes" id="UP000265520"/>
    </source>
</evidence>
<protein>
    <submittedName>
        <fullName evidence="2">Uncharacterized protein</fullName>
    </submittedName>
</protein>
<dbReference type="EMBL" id="LXQA010521185">
    <property type="protein sequence ID" value="MCI56957.1"/>
    <property type="molecule type" value="Genomic_DNA"/>
</dbReference>
<accession>A0A392T932</accession>
<reference evidence="2 3" key="1">
    <citation type="journal article" date="2018" name="Front. Plant Sci.">
        <title>Red Clover (Trifolium pratense) and Zigzag Clover (T. medium) - A Picture of Genomic Similarities and Differences.</title>
        <authorList>
            <person name="Dluhosova J."/>
            <person name="Istvanek J."/>
            <person name="Nedelnik J."/>
            <person name="Repkova J."/>
        </authorList>
    </citation>
    <scope>NUCLEOTIDE SEQUENCE [LARGE SCALE GENOMIC DNA]</scope>
    <source>
        <strain evidence="3">cv. 10/8</strain>
        <tissue evidence="2">Leaf</tissue>
    </source>
</reference>
<comment type="caution">
    <text evidence="2">The sequence shown here is derived from an EMBL/GenBank/DDBJ whole genome shotgun (WGS) entry which is preliminary data.</text>
</comment>
<name>A0A392T932_9FABA</name>
<feature type="region of interest" description="Disordered" evidence="1">
    <location>
        <begin position="1"/>
        <end position="49"/>
    </location>
</feature>
<feature type="non-terminal residue" evidence="2">
    <location>
        <position position="1"/>
    </location>
</feature>
<keyword evidence="3" id="KW-1185">Reference proteome</keyword>
<organism evidence="2 3">
    <name type="scientific">Trifolium medium</name>
    <dbReference type="NCBI Taxonomy" id="97028"/>
    <lineage>
        <taxon>Eukaryota</taxon>
        <taxon>Viridiplantae</taxon>
        <taxon>Streptophyta</taxon>
        <taxon>Embryophyta</taxon>
        <taxon>Tracheophyta</taxon>
        <taxon>Spermatophyta</taxon>
        <taxon>Magnoliopsida</taxon>
        <taxon>eudicotyledons</taxon>
        <taxon>Gunneridae</taxon>
        <taxon>Pentapetalae</taxon>
        <taxon>rosids</taxon>
        <taxon>fabids</taxon>
        <taxon>Fabales</taxon>
        <taxon>Fabaceae</taxon>
        <taxon>Papilionoideae</taxon>
        <taxon>50 kb inversion clade</taxon>
        <taxon>NPAAA clade</taxon>
        <taxon>Hologalegina</taxon>
        <taxon>IRL clade</taxon>
        <taxon>Trifolieae</taxon>
        <taxon>Trifolium</taxon>
    </lineage>
</organism>
<evidence type="ECO:0000256" key="1">
    <source>
        <dbReference type="SAM" id="MobiDB-lite"/>
    </source>
</evidence>
<dbReference type="Proteomes" id="UP000265520">
    <property type="component" value="Unassembled WGS sequence"/>
</dbReference>
<proteinExistence type="predicted"/>
<evidence type="ECO:0000313" key="2">
    <source>
        <dbReference type="EMBL" id="MCI56957.1"/>
    </source>
</evidence>